<proteinExistence type="inferred from homology"/>
<evidence type="ECO:0000256" key="7">
    <source>
        <dbReference type="RuleBase" id="RU003872"/>
    </source>
</evidence>
<dbReference type="PROSITE" id="PS00056">
    <property type="entry name" value="RIBOSOMAL_S17"/>
    <property type="match status" value="1"/>
</dbReference>
<dbReference type="InterPro" id="IPR012340">
    <property type="entry name" value="NA-bd_OB-fold"/>
</dbReference>
<protein>
    <recommendedName>
        <fullName evidence="6">Small ribosomal subunit protein uS17</fullName>
    </recommendedName>
</protein>
<gene>
    <name evidence="6" type="primary">rpsQ</name>
    <name evidence="8" type="ORF">CH333_04200</name>
</gene>
<sequence length="77" mass="9266">MKRRFLGEIISDRMDRSRIVKVELRKRHPLLGKVVKKYIKVMCHDDKNETHIGDCVVIEQTRPLSKRKHFRIVEVKK</sequence>
<keyword evidence="3 6" id="KW-0694">RNA-binding</keyword>
<dbReference type="EMBL" id="NOZQ01000084">
    <property type="protein sequence ID" value="OYD16156.1"/>
    <property type="molecule type" value="Genomic_DNA"/>
</dbReference>
<organism evidence="8 9">
    <name type="scientific">candidate division WOR-3 bacterium JGI_Cruoil_03_44_89</name>
    <dbReference type="NCBI Taxonomy" id="1973748"/>
    <lineage>
        <taxon>Bacteria</taxon>
        <taxon>Bacteria division WOR-3</taxon>
    </lineage>
</organism>
<dbReference type="Pfam" id="PF00366">
    <property type="entry name" value="Ribosomal_S17"/>
    <property type="match status" value="1"/>
</dbReference>
<dbReference type="GO" id="GO:0006412">
    <property type="term" value="P:translation"/>
    <property type="evidence" value="ECO:0007669"/>
    <property type="project" value="UniProtKB-UniRule"/>
</dbReference>
<dbReference type="Gene3D" id="2.40.50.140">
    <property type="entry name" value="Nucleic acid-binding proteins"/>
    <property type="match status" value="1"/>
</dbReference>
<reference evidence="8 9" key="1">
    <citation type="submission" date="2017-07" db="EMBL/GenBank/DDBJ databases">
        <title>Recovery of genomes from metagenomes via a dereplication, aggregation, and scoring strategy.</title>
        <authorList>
            <person name="Sieber C.M."/>
            <person name="Probst A.J."/>
            <person name="Sharrar A."/>
            <person name="Thomas B.C."/>
            <person name="Hess M."/>
            <person name="Tringe S.G."/>
            <person name="Banfield J.F."/>
        </authorList>
    </citation>
    <scope>NUCLEOTIDE SEQUENCE [LARGE SCALE GENOMIC DNA]</scope>
    <source>
        <strain evidence="8">JGI_Cruoil_03_44_89</strain>
    </source>
</reference>
<dbReference type="GO" id="GO:0003735">
    <property type="term" value="F:structural constituent of ribosome"/>
    <property type="evidence" value="ECO:0007669"/>
    <property type="project" value="InterPro"/>
</dbReference>
<accession>A0A235BVA9</accession>
<evidence type="ECO:0000313" key="8">
    <source>
        <dbReference type="EMBL" id="OYD16156.1"/>
    </source>
</evidence>
<keyword evidence="2 6" id="KW-0699">rRNA-binding</keyword>
<dbReference type="GO" id="GO:0019843">
    <property type="term" value="F:rRNA binding"/>
    <property type="evidence" value="ECO:0007669"/>
    <property type="project" value="UniProtKB-UniRule"/>
</dbReference>
<dbReference type="PRINTS" id="PR00973">
    <property type="entry name" value="RIBOSOMALS17"/>
</dbReference>
<comment type="subunit">
    <text evidence="6">Part of the 30S ribosomal subunit.</text>
</comment>
<evidence type="ECO:0000313" key="9">
    <source>
        <dbReference type="Proteomes" id="UP000215215"/>
    </source>
</evidence>
<dbReference type="SUPFAM" id="SSF50249">
    <property type="entry name" value="Nucleic acid-binding proteins"/>
    <property type="match status" value="1"/>
</dbReference>
<dbReference type="Proteomes" id="UP000215215">
    <property type="component" value="Unassembled WGS sequence"/>
</dbReference>
<dbReference type="InterPro" id="IPR019984">
    <property type="entry name" value="Ribosomal_uS17_bact/chlr"/>
</dbReference>
<dbReference type="PANTHER" id="PTHR10744:SF1">
    <property type="entry name" value="SMALL RIBOSOMAL SUBUNIT PROTEIN US17M"/>
    <property type="match status" value="1"/>
</dbReference>
<name>A0A235BVA9_UNCW3</name>
<dbReference type="AlphaFoldDB" id="A0A235BVA9"/>
<evidence type="ECO:0000256" key="3">
    <source>
        <dbReference type="ARBA" id="ARBA00022884"/>
    </source>
</evidence>
<evidence type="ECO:0000256" key="6">
    <source>
        <dbReference type="HAMAP-Rule" id="MF_01345"/>
    </source>
</evidence>
<comment type="caution">
    <text evidence="8">The sequence shown here is derived from an EMBL/GenBank/DDBJ whole genome shotgun (WGS) entry which is preliminary data.</text>
</comment>
<dbReference type="HAMAP" id="MF_01345_B">
    <property type="entry name" value="Ribosomal_uS17_B"/>
    <property type="match status" value="1"/>
</dbReference>
<dbReference type="InterPro" id="IPR000266">
    <property type="entry name" value="Ribosomal_uS17"/>
</dbReference>
<comment type="function">
    <text evidence="6">One of the primary rRNA binding proteins, it binds specifically to the 5'-end of 16S ribosomal RNA.</text>
</comment>
<dbReference type="PANTHER" id="PTHR10744">
    <property type="entry name" value="40S RIBOSOMAL PROTEIN S11 FAMILY MEMBER"/>
    <property type="match status" value="1"/>
</dbReference>
<evidence type="ECO:0000256" key="1">
    <source>
        <dbReference type="ARBA" id="ARBA00010254"/>
    </source>
</evidence>
<keyword evidence="5 6" id="KW-0687">Ribonucleoprotein</keyword>
<evidence type="ECO:0000256" key="5">
    <source>
        <dbReference type="ARBA" id="ARBA00023274"/>
    </source>
</evidence>
<evidence type="ECO:0000256" key="2">
    <source>
        <dbReference type="ARBA" id="ARBA00022730"/>
    </source>
</evidence>
<evidence type="ECO:0000256" key="4">
    <source>
        <dbReference type="ARBA" id="ARBA00022980"/>
    </source>
</evidence>
<dbReference type="NCBIfam" id="NF004123">
    <property type="entry name" value="PRK05610.1"/>
    <property type="match status" value="1"/>
</dbReference>
<dbReference type="GO" id="GO:0022627">
    <property type="term" value="C:cytosolic small ribosomal subunit"/>
    <property type="evidence" value="ECO:0007669"/>
    <property type="project" value="TreeGrafter"/>
</dbReference>
<comment type="similarity">
    <text evidence="1 6 7">Belongs to the universal ribosomal protein uS17 family.</text>
</comment>
<dbReference type="CDD" id="cd00364">
    <property type="entry name" value="Ribosomal_uS17"/>
    <property type="match status" value="1"/>
</dbReference>
<dbReference type="InterPro" id="IPR019979">
    <property type="entry name" value="Ribosomal_uS17_CS"/>
</dbReference>
<keyword evidence="4 6" id="KW-0689">Ribosomal protein</keyword>